<keyword evidence="7" id="KW-0805">Transcription regulation</keyword>
<dbReference type="eggNOG" id="COG1316">
    <property type="taxonomic scope" value="Bacteria"/>
</dbReference>
<dbReference type="Proteomes" id="UP000030416">
    <property type="component" value="Unassembled WGS sequence"/>
</dbReference>
<evidence type="ECO:0000256" key="3">
    <source>
        <dbReference type="ARBA" id="ARBA00022475"/>
    </source>
</evidence>
<evidence type="ECO:0000256" key="9">
    <source>
        <dbReference type="ARBA" id="ARBA00023163"/>
    </source>
</evidence>
<name>A0A0A3IVM6_9BACL</name>
<evidence type="ECO:0000256" key="1">
    <source>
        <dbReference type="ARBA" id="ARBA00004401"/>
    </source>
</evidence>
<keyword evidence="8 12" id="KW-0472">Membrane</keyword>
<dbReference type="NCBIfam" id="TIGR00350">
    <property type="entry name" value="lytR_cpsA_psr"/>
    <property type="match status" value="1"/>
</dbReference>
<keyword evidence="3" id="KW-1003">Cell membrane</keyword>
<evidence type="ECO:0000256" key="2">
    <source>
        <dbReference type="ARBA" id="ARBA00006068"/>
    </source>
</evidence>
<evidence type="ECO:0000313" key="15">
    <source>
        <dbReference type="Proteomes" id="UP000030416"/>
    </source>
</evidence>
<keyword evidence="15" id="KW-1185">Reference proteome</keyword>
<protein>
    <recommendedName>
        <fullName evidence="11">Regulatory protein MsrR</fullName>
    </recommendedName>
</protein>
<comment type="similarity">
    <text evidence="2">Belongs to the LytR/CpsA/Psr (LCP) family.</text>
</comment>
<dbReference type="InterPro" id="IPR050922">
    <property type="entry name" value="LytR/CpsA/Psr_CW_biosynth"/>
</dbReference>
<evidence type="ECO:0000256" key="12">
    <source>
        <dbReference type="SAM" id="Phobius"/>
    </source>
</evidence>
<evidence type="ECO:0000256" key="4">
    <source>
        <dbReference type="ARBA" id="ARBA00022692"/>
    </source>
</evidence>
<evidence type="ECO:0000313" key="14">
    <source>
        <dbReference type="EMBL" id="KGR78867.1"/>
    </source>
</evidence>
<proteinExistence type="inferred from homology"/>
<dbReference type="EMBL" id="JPVN01000009">
    <property type="protein sequence ID" value="KGR78867.1"/>
    <property type="molecule type" value="Genomic_DNA"/>
</dbReference>
<dbReference type="Gene3D" id="3.40.630.190">
    <property type="entry name" value="LCP protein"/>
    <property type="match status" value="1"/>
</dbReference>
<sequence>MEENQLHETRSSRKNQKQKLKKGRIILLSLFIILLLFAVYIIFEFRAGVNIAEESKIPVQDFVADEPTNNITNYLIIGVDSRGEEKSRSDTMMVLSRNHSNNEIKLISFMRDIYAEIPGYQSYKLNTAYFLGGVQLLKDTMATMFDIPIHHYVVIDFKSFESLIDIIAPDGIEIDVEKDMSAFIDVSLTQGVHKLNGKELLGYARFRHDEAGDFGRVERQQKVIDAIKDEMLSPKNILKLPRLVGALQGYIATDLTTSEEINTVLSVAMKGTVEIEKMTIPVEGTFSYRDYSHAGSVIVIDKEINKQHLHEFINLDSK</sequence>
<evidence type="ECO:0000256" key="8">
    <source>
        <dbReference type="ARBA" id="ARBA00023136"/>
    </source>
</evidence>
<evidence type="ECO:0000256" key="7">
    <source>
        <dbReference type="ARBA" id="ARBA00023015"/>
    </source>
</evidence>
<accession>A0A0A3IVM6</accession>
<evidence type="ECO:0000259" key="13">
    <source>
        <dbReference type="Pfam" id="PF03816"/>
    </source>
</evidence>
<dbReference type="InterPro" id="IPR004474">
    <property type="entry name" value="LytR_CpsA_psr"/>
</dbReference>
<keyword evidence="4 12" id="KW-0812">Transmembrane</keyword>
<dbReference type="PANTHER" id="PTHR33392">
    <property type="entry name" value="POLYISOPRENYL-TEICHOIC ACID--PEPTIDOGLYCAN TEICHOIC ACID TRANSFERASE TAGU"/>
    <property type="match status" value="1"/>
</dbReference>
<dbReference type="GO" id="GO:0005886">
    <property type="term" value="C:plasma membrane"/>
    <property type="evidence" value="ECO:0007669"/>
    <property type="project" value="UniProtKB-SubCell"/>
</dbReference>
<evidence type="ECO:0000256" key="10">
    <source>
        <dbReference type="ARBA" id="ARBA00037178"/>
    </source>
</evidence>
<comment type="caution">
    <text evidence="14">The sequence shown here is derived from an EMBL/GenBank/DDBJ whole genome shotgun (WGS) entry which is preliminary data.</text>
</comment>
<dbReference type="AlphaFoldDB" id="A0A0A3IVM6"/>
<organism evidence="14 15">
    <name type="scientific">Ureibacillus manganicus DSM 26584</name>
    <dbReference type="NCBI Taxonomy" id="1384049"/>
    <lineage>
        <taxon>Bacteria</taxon>
        <taxon>Bacillati</taxon>
        <taxon>Bacillota</taxon>
        <taxon>Bacilli</taxon>
        <taxon>Bacillales</taxon>
        <taxon>Caryophanaceae</taxon>
        <taxon>Ureibacillus</taxon>
    </lineage>
</organism>
<feature type="domain" description="Cell envelope-related transcriptional attenuator" evidence="13">
    <location>
        <begin position="88"/>
        <end position="232"/>
    </location>
</feature>
<dbReference type="OrthoDB" id="9782542at2"/>
<evidence type="ECO:0000256" key="6">
    <source>
        <dbReference type="ARBA" id="ARBA00022989"/>
    </source>
</evidence>
<dbReference type="RefSeq" id="WP_036185587.1">
    <property type="nucleotide sequence ID" value="NZ_AVDA01000009.1"/>
</dbReference>
<dbReference type="PANTHER" id="PTHR33392:SF8">
    <property type="entry name" value="REGULATORY PROTEIN MSRR"/>
    <property type="match status" value="1"/>
</dbReference>
<dbReference type="Pfam" id="PF03816">
    <property type="entry name" value="LytR_cpsA_psr"/>
    <property type="match status" value="1"/>
</dbReference>
<keyword evidence="6 12" id="KW-1133">Transmembrane helix</keyword>
<dbReference type="STRING" id="1384049.CD29_09325"/>
<comment type="function">
    <text evidence="10">Involved in SarA attenuation. Affects resistance to oxacillin and teicoplanin, as well as the synthesis of virulence factors.</text>
</comment>
<keyword evidence="9" id="KW-0804">Transcription</keyword>
<evidence type="ECO:0000256" key="5">
    <source>
        <dbReference type="ARBA" id="ARBA00022968"/>
    </source>
</evidence>
<reference evidence="14 15" key="1">
    <citation type="submission" date="2014-02" db="EMBL/GenBank/DDBJ databases">
        <title>Draft genome sequence of Lysinibacillus manganicus DSM 26584T.</title>
        <authorList>
            <person name="Zhang F."/>
            <person name="Wang G."/>
            <person name="Zhang L."/>
        </authorList>
    </citation>
    <scope>NUCLEOTIDE SEQUENCE [LARGE SCALE GENOMIC DNA]</scope>
    <source>
        <strain evidence="14 15">DSM 26584</strain>
    </source>
</reference>
<keyword evidence="5" id="KW-0735">Signal-anchor</keyword>
<evidence type="ECO:0000256" key="11">
    <source>
        <dbReference type="ARBA" id="ARBA00040752"/>
    </source>
</evidence>
<feature type="transmembrane region" description="Helical" evidence="12">
    <location>
        <begin position="25"/>
        <end position="43"/>
    </location>
</feature>
<comment type="subcellular location">
    <subcellularLocation>
        <location evidence="1">Cell membrane</location>
        <topology evidence="1">Single-pass type II membrane protein</topology>
    </subcellularLocation>
</comment>
<gene>
    <name evidence="14" type="ORF">CD29_09325</name>
</gene>